<proteinExistence type="inferred from homology"/>
<dbReference type="GO" id="GO:0004764">
    <property type="term" value="F:shikimate 3-dehydrogenase (NADP+) activity"/>
    <property type="evidence" value="ECO:0007669"/>
    <property type="project" value="InterPro"/>
</dbReference>
<comment type="similarity">
    <text evidence="2">In the N-terminal section; belongs to the shikimate kinase family.</text>
</comment>
<feature type="domain" description="Shikimate dehydrogenase substrate binding N-terminal" evidence="4">
    <location>
        <begin position="482"/>
        <end position="561"/>
    </location>
</feature>
<dbReference type="Pfam" id="PF08501">
    <property type="entry name" value="Shikimate_dh_N"/>
    <property type="match status" value="1"/>
</dbReference>
<accession>A0A553HLN8</accession>
<dbReference type="InterPro" id="IPR013785">
    <property type="entry name" value="Aldolase_TIM"/>
</dbReference>
<sequence>MRGIQYGVAETETLTSPIKANFRLFPSDASIVLVGCRGAGKRTLGFIAAKYLGRRLLTQDYCFESSTGCNRTTFIQKFGRDTFNSQATIVLAQTLDTNRLNCVIECSNATMTQETQAVLSAYAETNPVIYVHRDKEDLYKLLQLPVSEAERLLMTDQKHREFCNFEYFNLLDTSPDGQSDGESPLRSASAHSARLIYAKQEFINFLDHISGQALTRSWVQNPFSIKAIPPEHRLYTFVLNIRLSTLINMEKDLAQFEAPAEMVELIIDTWPNNMFDFIATQVALIRRKLDIPIVYNVEEFPREEKRRDLQERDTQDFELMMHGLRLGVDYLSLDLERSEELVHKILSMRGRTKIIGNYIVKGFGAPYWDEDIYFERYLRAQRLGCHIVRIARFCAGNRDDARRQKLIDRIAALPEPKPHIVAFDYSVFGVVSPFQGLSLNPTGHEFWDKSSREQMVGVNTTRGTIRTFFRRGWLQPLSFYAVGANIYYSASPSMHRAAFEHYMMPHTFEAKRCTTMEELDQLRRDPNFGGASLTPPFKVAVTEHLDNLSFHATAIGAVNTLLPLRGKTSSILDHANARNHSGITDKFYGDNTDWSSIATCLRRAISPRNSIQPSRTTGLIIGAGGMARAAIYALIKLGCRKIFIFNRTIAKAEEVAVHFNAYAKEHKLTGRRGEDERICHIIKSAKDPWPEGYQQPTIILSCIPSFGIDDQPVVEFRMPPQWLRSPTGGVVIEPLITPLIIQIRKMREEGNTSWVLIDGLEVVCEMAMEVFELFTGRNAPRRLMRRVCDQTWNRQCAPFQPQRLS</sequence>
<dbReference type="Proteomes" id="UP000319160">
    <property type="component" value="Unassembled WGS sequence"/>
</dbReference>
<dbReference type="SUPFAM" id="SSF52540">
    <property type="entry name" value="P-loop containing nucleoside triphosphate hydrolases"/>
    <property type="match status" value="1"/>
</dbReference>
<dbReference type="OrthoDB" id="4415835at2759"/>
<comment type="similarity">
    <text evidence="1">In the 2nd section; belongs to the type-I 3-dehydroquinase family.</text>
</comment>
<evidence type="ECO:0000256" key="1">
    <source>
        <dbReference type="ARBA" id="ARBA00006477"/>
    </source>
</evidence>
<evidence type="ECO:0000313" key="6">
    <source>
        <dbReference type="Proteomes" id="UP000319160"/>
    </source>
</evidence>
<protein>
    <submittedName>
        <fullName evidence="5">Uncharacterized protein</fullName>
    </submittedName>
</protein>
<dbReference type="FunFam" id="3.40.50.720:FF:000386">
    <property type="entry name" value="Quinate repressor protein"/>
    <property type="match status" value="1"/>
</dbReference>
<dbReference type="GO" id="GO:0009423">
    <property type="term" value="P:chorismate biosynthetic process"/>
    <property type="evidence" value="ECO:0007669"/>
    <property type="project" value="TreeGrafter"/>
</dbReference>
<dbReference type="Gene3D" id="3.40.50.10860">
    <property type="entry name" value="Leucine Dehydrogenase, chain A, domain 1"/>
    <property type="match status" value="1"/>
</dbReference>
<dbReference type="Pfam" id="PF01202">
    <property type="entry name" value="SKI"/>
    <property type="match status" value="1"/>
</dbReference>
<dbReference type="InterPro" id="IPR006151">
    <property type="entry name" value="Shikm_DH/Glu-tRNA_Rdtase"/>
</dbReference>
<dbReference type="Pfam" id="PF01487">
    <property type="entry name" value="DHquinase_I"/>
    <property type="match status" value="1"/>
</dbReference>
<dbReference type="GO" id="GO:0003855">
    <property type="term" value="F:3-dehydroquinate dehydratase activity"/>
    <property type="evidence" value="ECO:0007669"/>
    <property type="project" value="InterPro"/>
</dbReference>
<dbReference type="CDD" id="cd01065">
    <property type="entry name" value="NAD_bind_Shikimate_DH"/>
    <property type="match status" value="1"/>
</dbReference>
<dbReference type="InterPro" id="IPR036291">
    <property type="entry name" value="NAD(P)-bd_dom_sf"/>
</dbReference>
<dbReference type="AlphaFoldDB" id="A0A553HLN8"/>
<dbReference type="GO" id="GO:0003866">
    <property type="term" value="F:3-phosphoshikimate 1-carboxyvinyltransferase activity"/>
    <property type="evidence" value="ECO:0007669"/>
    <property type="project" value="TreeGrafter"/>
</dbReference>
<dbReference type="InterPro" id="IPR031322">
    <property type="entry name" value="Shikimate/glucono_kinase"/>
</dbReference>
<dbReference type="PANTHER" id="PTHR21090:SF17">
    <property type="entry name" value="QUINATE REPRESSOR PROTEIN"/>
    <property type="match status" value="1"/>
</dbReference>
<organism evidence="5 6">
    <name type="scientific">Xylaria flabelliformis</name>
    <dbReference type="NCBI Taxonomy" id="2512241"/>
    <lineage>
        <taxon>Eukaryota</taxon>
        <taxon>Fungi</taxon>
        <taxon>Dikarya</taxon>
        <taxon>Ascomycota</taxon>
        <taxon>Pezizomycotina</taxon>
        <taxon>Sordariomycetes</taxon>
        <taxon>Xylariomycetidae</taxon>
        <taxon>Xylariales</taxon>
        <taxon>Xylariaceae</taxon>
        <taxon>Xylaria</taxon>
    </lineage>
</organism>
<comment type="caution">
    <text evidence="5">The sequence shown here is derived from an EMBL/GenBank/DDBJ whole genome shotgun (WGS) entry which is preliminary data.</text>
</comment>
<dbReference type="InterPro" id="IPR001381">
    <property type="entry name" value="DHquinase_I"/>
</dbReference>
<dbReference type="PANTHER" id="PTHR21090">
    <property type="entry name" value="AROM/DEHYDROQUINATE SYNTHASE"/>
    <property type="match status" value="1"/>
</dbReference>
<dbReference type="STRING" id="2512241.A0A553HLN8"/>
<dbReference type="SUPFAM" id="SSF51569">
    <property type="entry name" value="Aldolase"/>
    <property type="match status" value="1"/>
</dbReference>
<evidence type="ECO:0000256" key="2">
    <source>
        <dbReference type="ARBA" id="ARBA00009349"/>
    </source>
</evidence>
<dbReference type="InterPro" id="IPR046346">
    <property type="entry name" value="Aminoacid_DH-like_N_sf"/>
</dbReference>
<dbReference type="InterPro" id="IPR013708">
    <property type="entry name" value="Shikimate_DH-bd_N"/>
</dbReference>
<feature type="domain" description="Quinate/shikimate 5-dehydrogenase/glutamyl-tRNA reductase" evidence="3">
    <location>
        <begin position="617"/>
        <end position="662"/>
    </location>
</feature>
<dbReference type="Pfam" id="PF01488">
    <property type="entry name" value="Shikimate_DH"/>
    <property type="match status" value="1"/>
</dbReference>
<evidence type="ECO:0000313" key="5">
    <source>
        <dbReference type="EMBL" id="TRX88871.1"/>
    </source>
</evidence>
<evidence type="ECO:0000259" key="4">
    <source>
        <dbReference type="Pfam" id="PF08501"/>
    </source>
</evidence>
<name>A0A553HLN8_9PEZI</name>
<dbReference type="Gene3D" id="3.40.50.300">
    <property type="entry name" value="P-loop containing nucleotide triphosphate hydrolases"/>
    <property type="match status" value="1"/>
</dbReference>
<evidence type="ECO:0000259" key="3">
    <source>
        <dbReference type="Pfam" id="PF01488"/>
    </source>
</evidence>
<gene>
    <name evidence="5" type="ORF">FHL15_010214</name>
</gene>
<reference evidence="6" key="1">
    <citation type="submission" date="2019-06" db="EMBL/GenBank/DDBJ databases">
        <title>Draft genome sequence of the griseofulvin-producing fungus Xylaria cubensis strain G536.</title>
        <authorList>
            <person name="Mead M.E."/>
            <person name="Raja H.A."/>
            <person name="Steenwyk J.L."/>
            <person name="Knowles S.L."/>
            <person name="Oberlies N.H."/>
            <person name="Rokas A."/>
        </authorList>
    </citation>
    <scope>NUCLEOTIDE SEQUENCE [LARGE SCALE GENOMIC DNA]</scope>
    <source>
        <strain evidence="6">G536</strain>
    </source>
</reference>
<keyword evidence="6" id="KW-1185">Reference proteome</keyword>
<dbReference type="EMBL" id="VFLP01000078">
    <property type="protein sequence ID" value="TRX88871.1"/>
    <property type="molecule type" value="Genomic_DNA"/>
</dbReference>
<dbReference type="SUPFAM" id="SSF53223">
    <property type="entry name" value="Aminoacid dehydrogenase-like, N-terminal domain"/>
    <property type="match status" value="1"/>
</dbReference>
<dbReference type="Gene3D" id="3.20.20.70">
    <property type="entry name" value="Aldolase class I"/>
    <property type="match status" value="1"/>
</dbReference>
<dbReference type="InterPro" id="IPR027417">
    <property type="entry name" value="P-loop_NTPase"/>
</dbReference>
<dbReference type="Gene3D" id="3.40.50.720">
    <property type="entry name" value="NAD(P)-binding Rossmann-like Domain"/>
    <property type="match status" value="1"/>
</dbReference>
<dbReference type="SUPFAM" id="SSF51735">
    <property type="entry name" value="NAD(P)-binding Rossmann-fold domains"/>
    <property type="match status" value="1"/>
</dbReference>